<comment type="caution">
    <text evidence="13">The sequence shown here is derived from an EMBL/GenBank/DDBJ whole genome shotgun (WGS) entry which is preliminary data.</text>
</comment>
<evidence type="ECO:0000256" key="5">
    <source>
        <dbReference type="ARBA" id="ARBA00022679"/>
    </source>
</evidence>
<evidence type="ECO:0000256" key="10">
    <source>
        <dbReference type="SAM" id="Phobius"/>
    </source>
</evidence>
<dbReference type="InterPro" id="IPR003661">
    <property type="entry name" value="HisK_dim/P_dom"/>
</dbReference>
<dbReference type="RefSeq" id="WP_137257100.1">
    <property type="nucleotide sequence ID" value="NZ_JBHSPQ010000003.1"/>
</dbReference>
<proteinExistence type="predicted"/>
<dbReference type="Gene3D" id="6.10.340.10">
    <property type="match status" value="1"/>
</dbReference>
<keyword evidence="10" id="KW-0472">Membrane</keyword>
<dbReference type="PROSITE" id="PS50885">
    <property type="entry name" value="HAMP"/>
    <property type="match status" value="1"/>
</dbReference>
<comment type="catalytic activity">
    <reaction evidence="1">
        <text>ATP + protein L-histidine = ADP + protein N-phospho-L-histidine.</text>
        <dbReference type="EC" id="2.7.13.3"/>
    </reaction>
</comment>
<keyword evidence="8 10" id="KW-1133">Transmembrane helix</keyword>
<evidence type="ECO:0000256" key="8">
    <source>
        <dbReference type="ARBA" id="ARBA00022989"/>
    </source>
</evidence>
<dbReference type="GO" id="GO:0000155">
    <property type="term" value="F:phosphorelay sensor kinase activity"/>
    <property type="evidence" value="ECO:0007669"/>
    <property type="project" value="InterPro"/>
</dbReference>
<evidence type="ECO:0000256" key="4">
    <source>
        <dbReference type="ARBA" id="ARBA00022553"/>
    </source>
</evidence>
<reference evidence="13 14" key="1">
    <citation type="submission" date="2019-04" db="EMBL/GenBank/DDBJ databases">
        <title>Kribbella sp. NEAU-THZ 27 nov., a novel actinomycete isolated from soil.</title>
        <authorList>
            <person name="Duan L."/>
        </authorList>
    </citation>
    <scope>NUCLEOTIDE SEQUENCE [LARGE SCALE GENOMIC DNA]</scope>
    <source>
        <strain evidence="14">NEAU-THZ27</strain>
    </source>
</reference>
<organism evidence="13 14">
    <name type="scientific">Kribbella jiaozuonensis</name>
    <dbReference type="NCBI Taxonomy" id="2575441"/>
    <lineage>
        <taxon>Bacteria</taxon>
        <taxon>Bacillati</taxon>
        <taxon>Actinomycetota</taxon>
        <taxon>Actinomycetes</taxon>
        <taxon>Propionibacteriales</taxon>
        <taxon>Kribbellaceae</taxon>
        <taxon>Kribbella</taxon>
    </lineage>
</organism>
<gene>
    <name evidence="13" type="ORF">FDA38_27870</name>
</gene>
<evidence type="ECO:0000256" key="7">
    <source>
        <dbReference type="ARBA" id="ARBA00022777"/>
    </source>
</evidence>
<keyword evidence="7 13" id="KW-0418">Kinase</keyword>
<dbReference type="PANTHER" id="PTHR45436">
    <property type="entry name" value="SENSOR HISTIDINE KINASE YKOH"/>
    <property type="match status" value="1"/>
</dbReference>
<dbReference type="Pfam" id="PF00512">
    <property type="entry name" value="HisKA"/>
    <property type="match status" value="1"/>
</dbReference>
<evidence type="ECO:0000313" key="14">
    <source>
        <dbReference type="Proteomes" id="UP000305836"/>
    </source>
</evidence>
<comment type="subcellular location">
    <subcellularLocation>
        <location evidence="2">Cell membrane</location>
    </subcellularLocation>
</comment>
<dbReference type="InterPro" id="IPR036890">
    <property type="entry name" value="HATPase_C_sf"/>
</dbReference>
<dbReference type="Gene3D" id="1.10.287.130">
    <property type="match status" value="1"/>
</dbReference>
<evidence type="ECO:0000256" key="1">
    <source>
        <dbReference type="ARBA" id="ARBA00000085"/>
    </source>
</evidence>
<dbReference type="EMBL" id="SZPZ01000004">
    <property type="protein sequence ID" value="TKK76232.1"/>
    <property type="molecule type" value="Genomic_DNA"/>
</dbReference>
<evidence type="ECO:0000256" key="2">
    <source>
        <dbReference type="ARBA" id="ARBA00004236"/>
    </source>
</evidence>
<dbReference type="GO" id="GO:0005886">
    <property type="term" value="C:plasma membrane"/>
    <property type="evidence" value="ECO:0007669"/>
    <property type="project" value="UniProtKB-SubCell"/>
</dbReference>
<keyword evidence="9" id="KW-0902">Two-component regulatory system</keyword>
<dbReference type="OrthoDB" id="3849995at2"/>
<name>A0A4U3LL64_9ACTN</name>
<dbReference type="AlphaFoldDB" id="A0A4U3LL64"/>
<dbReference type="CDD" id="cd06225">
    <property type="entry name" value="HAMP"/>
    <property type="match status" value="1"/>
</dbReference>
<dbReference type="InterPro" id="IPR050428">
    <property type="entry name" value="TCS_sensor_his_kinase"/>
</dbReference>
<dbReference type="PROSITE" id="PS50109">
    <property type="entry name" value="HIS_KIN"/>
    <property type="match status" value="1"/>
</dbReference>
<dbReference type="PANTHER" id="PTHR45436:SF5">
    <property type="entry name" value="SENSOR HISTIDINE KINASE TRCS"/>
    <property type="match status" value="1"/>
</dbReference>
<dbReference type="InterPro" id="IPR036097">
    <property type="entry name" value="HisK_dim/P_sf"/>
</dbReference>
<dbReference type="Proteomes" id="UP000305836">
    <property type="component" value="Unassembled WGS sequence"/>
</dbReference>
<dbReference type="InterPro" id="IPR005467">
    <property type="entry name" value="His_kinase_dom"/>
</dbReference>
<dbReference type="Gene3D" id="3.30.565.10">
    <property type="entry name" value="Histidine kinase-like ATPase, C-terminal domain"/>
    <property type="match status" value="1"/>
</dbReference>
<evidence type="ECO:0000259" key="12">
    <source>
        <dbReference type="PROSITE" id="PS50885"/>
    </source>
</evidence>
<keyword evidence="4" id="KW-0597">Phosphoprotein</keyword>
<accession>A0A4U3LL64</accession>
<dbReference type="SMART" id="SM00304">
    <property type="entry name" value="HAMP"/>
    <property type="match status" value="1"/>
</dbReference>
<dbReference type="InterPro" id="IPR003594">
    <property type="entry name" value="HATPase_dom"/>
</dbReference>
<feature type="transmembrane region" description="Helical" evidence="10">
    <location>
        <begin position="148"/>
        <end position="170"/>
    </location>
</feature>
<keyword evidence="14" id="KW-1185">Reference proteome</keyword>
<evidence type="ECO:0000313" key="13">
    <source>
        <dbReference type="EMBL" id="TKK76232.1"/>
    </source>
</evidence>
<dbReference type="InterPro" id="IPR003660">
    <property type="entry name" value="HAMP_dom"/>
</dbReference>
<evidence type="ECO:0000256" key="6">
    <source>
        <dbReference type="ARBA" id="ARBA00022692"/>
    </source>
</evidence>
<evidence type="ECO:0000256" key="9">
    <source>
        <dbReference type="ARBA" id="ARBA00023012"/>
    </source>
</evidence>
<dbReference type="Pfam" id="PF02518">
    <property type="entry name" value="HATPase_c"/>
    <property type="match status" value="1"/>
</dbReference>
<dbReference type="SMART" id="SM00387">
    <property type="entry name" value="HATPase_c"/>
    <property type="match status" value="1"/>
</dbReference>
<keyword evidence="5" id="KW-0808">Transferase</keyword>
<keyword evidence="6 10" id="KW-0812">Transmembrane</keyword>
<dbReference type="SMART" id="SM00388">
    <property type="entry name" value="HisKA"/>
    <property type="match status" value="1"/>
</dbReference>
<sequence>MGLTGFRARIVSLAVLTATLVVAVLVILNHVLATRASEADTRMLARTRAEAVAGTVEVVAGKVRLVEGTGDAFDTLAWVYADGRLVDGVLHPAIADEVEQLSKPDRSRFLTTGHYLLYAEPLPVQAHQVTVVVMVDLAPYERSEQRSLTMSLILGALVVALAGIIAYVGVSRALRVVQQMSALADEWGDHDPDRRFGLGHGRDEFGKLAHTFDRLLDRVADSIADERRLTDEIAHELRTPMSVLRGEAQLAELAGTDVDPQLVLTETDRLSTAVTAILDAARLRPHREASCRLTTALRKVSEGRDVQIHAPTFVDLAVPADVVTSVLAPLLDNAARHARTSVWLVAETAGDNVFVHVLDDGPGFQPDELDSIFAPGRSTAGGHGLGLAVVRRIAAATGLGVRAIADGRGHVEVRFPRA</sequence>
<evidence type="ECO:0000259" key="11">
    <source>
        <dbReference type="PROSITE" id="PS50109"/>
    </source>
</evidence>
<dbReference type="CDD" id="cd00082">
    <property type="entry name" value="HisKA"/>
    <property type="match status" value="1"/>
</dbReference>
<feature type="domain" description="HAMP" evidence="12">
    <location>
        <begin position="171"/>
        <end position="224"/>
    </location>
</feature>
<evidence type="ECO:0000256" key="3">
    <source>
        <dbReference type="ARBA" id="ARBA00012438"/>
    </source>
</evidence>
<dbReference type="Pfam" id="PF00672">
    <property type="entry name" value="HAMP"/>
    <property type="match status" value="1"/>
</dbReference>
<feature type="domain" description="Histidine kinase" evidence="11">
    <location>
        <begin position="232"/>
        <end position="418"/>
    </location>
</feature>
<dbReference type="SUPFAM" id="SSF55874">
    <property type="entry name" value="ATPase domain of HSP90 chaperone/DNA topoisomerase II/histidine kinase"/>
    <property type="match status" value="1"/>
</dbReference>
<dbReference type="SUPFAM" id="SSF47384">
    <property type="entry name" value="Homodimeric domain of signal transducing histidine kinase"/>
    <property type="match status" value="1"/>
</dbReference>
<dbReference type="EC" id="2.7.13.3" evidence="3"/>
<protein>
    <recommendedName>
        <fullName evidence="3">histidine kinase</fullName>
        <ecNumber evidence="3">2.7.13.3</ecNumber>
    </recommendedName>
</protein>